<dbReference type="RefSeq" id="WP_062369511.1">
    <property type="nucleotide sequence ID" value="NZ_LNCD01000042.1"/>
</dbReference>
<dbReference type="InterPro" id="IPR006626">
    <property type="entry name" value="PbH1"/>
</dbReference>
<evidence type="ECO:0000256" key="2">
    <source>
        <dbReference type="SAM" id="SignalP"/>
    </source>
</evidence>
<dbReference type="SMART" id="SM00710">
    <property type="entry name" value="PbH1"/>
    <property type="match status" value="6"/>
</dbReference>
<dbReference type="PANTHER" id="PTHR22990">
    <property type="entry name" value="F-BOX ONLY PROTEIN"/>
    <property type="match status" value="1"/>
</dbReference>
<dbReference type="Proteomes" id="UP000068164">
    <property type="component" value="Unassembled WGS sequence"/>
</dbReference>
<dbReference type="Pfam" id="PF05048">
    <property type="entry name" value="NosD"/>
    <property type="match status" value="1"/>
</dbReference>
<evidence type="ECO:0000313" key="5">
    <source>
        <dbReference type="Proteomes" id="UP000068164"/>
    </source>
</evidence>
<dbReference type="EMBL" id="LNCD01000042">
    <property type="protein sequence ID" value="KWV56227.1"/>
    <property type="molecule type" value="Genomic_DNA"/>
</dbReference>
<name>A0A120FP07_9HYPH</name>
<dbReference type="OrthoDB" id="7938081at2"/>
<protein>
    <recommendedName>
        <fullName evidence="3">Periplasmic copper-binding protein NosD beta helix domain-containing protein</fullName>
    </recommendedName>
</protein>
<keyword evidence="1" id="KW-0677">Repeat</keyword>
<dbReference type="SUPFAM" id="SSF51126">
    <property type="entry name" value="Pectin lyase-like"/>
    <property type="match status" value="1"/>
</dbReference>
<keyword evidence="2" id="KW-0732">Signal</keyword>
<feature type="domain" description="Periplasmic copper-binding protein NosD beta helix" evidence="3">
    <location>
        <begin position="263"/>
        <end position="428"/>
    </location>
</feature>
<dbReference type="InterPro" id="IPR012334">
    <property type="entry name" value="Pectin_lyas_fold"/>
</dbReference>
<evidence type="ECO:0000259" key="3">
    <source>
        <dbReference type="Pfam" id="PF05048"/>
    </source>
</evidence>
<accession>A0A120FP07</accession>
<comment type="caution">
    <text evidence="4">The sequence shown here is derived from an EMBL/GenBank/DDBJ whole genome shotgun (WGS) entry which is preliminary data.</text>
</comment>
<organism evidence="4 5">
    <name type="scientific">Rhizobium altiplani</name>
    <dbReference type="NCBI Taxonomy" id="1864509"/>
    <lineage>
        <taxon>Bacteria</taxon>
        <taxon>Pseudomonadati</taxon>
        <taxon>Pseudomonadota</taxon>
        <taxon>Alphaproteobacteria</taxon>
        <taxon>Hyphomicrobiales</taxon>
        <taxon>Rhizobiaceae</taxon>
        <taxon>Rhizobium/Agrobacterium group</taxon>
        <taxon>Rhizobium</taxon>
    </lineage>
</organism>
<keyword evidence="5" id="KW-1185">Reference proteome</keyword>
<reference evidence="4 5" key="1">
    <citation type="submission" date="2015-11" db="EMBL/GenBank/DDBJ databases">
        <title>Draft Genome Sequence of the Strain BR 10423 (Rhizobium sp.) isolated from nodules of Mimosa pudica.</title>
        <authorList>
            <person name="Barauna A.C."/>
            <person name="Zilli J.E."/>
            <person name="Simoes-Araujo J.L."/>
            <person name="Reis V.M."/>
            <person name="James E.K."/>
            <person name="Reis F.B.Jr."/>
            <person name="Rouws L.F."/>
            <person name="Passos S.R."/>
            <person name="Gois S.R."/>
        </authorList>
    </citation>
    <scope>NUCLEOTIDE SEQUENCE [LARGE SCALE GENOMIC DNA]</scope>
    <source>
        <strain evidence="4 5">BR10423</strain>
    </source>
</reference>
<sequence length="506" mass="52105">MPSWLRVASLVGAIAVATSSSATEGGPAQKQQPLLALVKDARDLSVAAPDVFQRAAAFGEVHALPSLKQPDSVPASSRQKRISRSAVDILVRRIGPSAGAGFMETVLAAQPPEGIGAIVIESGSFRLGDVRRELDALGHAGHLEAAPGGYIAHTPIFIWNGAELKITPGEILRMDNAKGAFMVNAGSLTVDHATLQGIGRSASTFRAFVLTTFGGTTTIDRSNLVSLGFDTSAETAGIAFARQQFANAARPSIVQGSLFQDVAGLSLIDVNGLNILGNRFIDSPTTAIILRAARDVHIAGNIIVGDRGSHGIKVMSSSSGVTINDNLVVGGAGNGIFVTDGATSVTISNNIVALSALTGIGVDTAACVTVQQNAVINNGSKGVAIRTALHSHVRQNHLVGNGFAGLSVDDQYHGMPLEVSRNAFRENRAGLAGSGVGSVVLVGNDFDRQMPRLGVGEFAGSVGQLLAFDASRQPGEFRLAGKTIDNQPALAAFSAVDLAACAGKRG</sequence>
<proteinExistence type="predicted"/>
<dbReference type="AlphaFoldDB" id="A0A120FP07"/>
<feature type="chain" id="PRO_5007165527" description="Periplasmic copper-binding protein NosD beta helix domain-containing protein" evidence="2">
    <location>
        <begin position="23"/>
        <end position="506"/>
    </location>
</feature>
<dbReference type="PANTHER" id="PTHR22990:SF15">
    <property type="entry name" value="F-BOX ONLY PROTEIN 10"/>
    <property type="match status" value="1"/>
</dbReference>
<dbReference type="InterPro" id="IPR051550">
    <property type="entry name" value="SCF-Subunits/Alg-Epimerases"/>
</dbReference>
<dbReference type="InterPro" id="IPR011050">
    <property type="entry name" value="Pectin_lyase_fold/virulence"/>
</dbReference>
<dbReference type="Gene3D" id="2.160.20.10">
    <property type="entry name" value="Single-stranded right-handed beta-helix, Pectin lyase-like"/>
    <property type="match status" value="1"/>
</dbReference>
<feature type="signal peptide" evidence="2">
    <location>
        <begin position="1"/>
        <end position="22"/>
    </location>
</feature>
<dbReference type="InterPro" id="IPR007742">
    <property type="entry name" value="NosD_dom"/>
</dbReference>
<evidence type="ECO:0000313" key="4">
    <source>
        <dbReference type="EMBL" id="KWV56227.1"/>
    </source>
</evidence>
<gene>
    <name evidence="4" type="ORF">AS026_35495</name>
</gene>
<evidence type="ECO:0000256" key="1">
    <source>
        <dbReference type="ARBA" id="ARBA00022737"/>
    </source>
</evidence>